<keyword evidence="2 4" id="KW-0808">Transferase</keyword>
<reference evidence="5" key="1">
    <citation type="submission" date="2009-05" db="EMBL/GenBank/DDBJ databases">
        <title>Complete sequence of chromosome of Thauera sp. MZ1T.</title>
        <authorList>
            <consortium name="US DOE Joint Genome Institute"/>
            <person name="Lucas S."/>
            <person name="Copeland A."/>
            <person name="Lapidus A."/>
            <person name="Glavina del Rio T."/>
            <person name="Dalin E."/>
            <person name="Tice H."/>
            <person name="Bruce D."/>
            <person name="Goodwin L."/>
            <person name="Pitluck S."/>
            <person name="Sims D."/>
            <person name="Brettin T."/>
            <person name="Detter J.C."/>
            <person name="Han C."/>
            <person name="Larimer F."/>
            <person name="Land M."/>
            <person name="Hauser L."/>
            <person name="Kyrpides N."/>
            <person name="Mikhailova N."/>
            <person name="Sayler G.S."/>
        </authorList>
    </citation>
    <scope>NUCLEOTIDE SEQUENCE [LARGE SCALE GENOMIC DNA]</scope>
    <source>
        <strain evidence="5">MZ1T</strain>
    </source>
</reference>
<keyword evidence="3" id="KW-0472">Membrane</keyword>
<name>C4KCI4_THASP</name>
<dbReference type="Proteomes" id="UP000002186">
    <property type="component" value="Chromosome"/>
</dbReference>
<dbReference type="eggNOG" id="COG1922">
    <property type="taxonomic scope" value="Bacteria"/>
</dbReference>
<dbReference type="EMBL" id="CP001281">
    <property type="protein sequence ID" value="ACR02375.1"/>
    <property type="molecule type" value="Genomic_DNA"/>
</dbReference>
<dbReference type="CAZy" id="GT26">
    <property type="family name" value="Glycosyltransferase Family 26"/>
</dbReference>
<dbReference type="AlphaFoldDB" id="C4KCI4"/>
<dbReference type="PANTHER" id="PTHR34136:SF1">
    <property type="entry name" value="UDP-N-ACETYL-D-MANNOSAMINURONIC ACID TRANSFERASE"/>
    <property type="match status" value="1"/>
</dbReference>
<keyword evidence="3" id="KW-0812">Transmembrane</keyword>
<keyword evidence="1" id="KW-0328">Glycosyltransferase</keyword>
<dbReference type="GO" id="GO:0016758">
    <property type="term" value="F:hexosyltransferase activity"/>
    <property type="evidence" value="ECO:0007669"/>
    <property type="project" value="TreeGrafter"/>
</dbReference>
<proteinExistence type="predicted"/>
<dbReference type="InterPro" id="IPR004629">
    <property type="entry name" value="WecG_TagA_CpsF"/>
</dbReference>
<dbReference type="PANTHER" id="PTHR34136">
    <property type="match status" value="1"/>
</dbReference>
<organism evidence="4 5">
    <name type="scientific">Thauera aminoaromatica</name>
    <dbReference type="NCBI Taxonomy" id="164330"/>
    <lineage>
        <taxon>Bacteria</taxon>
        <taxon>Pseudomonadati</taxon>
        <taxon>Pseudomonadota</taxon>
        <taxon>Betaproteobacteria</taxon>
        <taxon>Rhodocyclales</taxon>
        <taxon>Zoogloeaceae</taxon>
        <taxon>Thauera</taxon>
    </lineage>
</organism>
<evidence type="ECO:0000313" key="5">
    <source>
        <dbReference type="Proteomes" id="UP000002186"/>
    </source>
</evidence>
<feature type="transmembrane region" description="Helical" evidence="3">
    <location>
        <begin position="230"/>
        <end position="249"/>
    </location>
</feature>
<reference evidence="4 5" key="2">
    <citation type="journal article" date="2012" name="Stand. Genomic Sci.">
        <title>Complete genome sequence of Thauera aminoaromatica strain MZ1T.</title>
        <authorList>
            <person name="Jiang K."/>
            <person name="Sanseverino J."/>
            <person name="Chauhan A."/>
            <person name="Lucas S."/>
            <person name="Copeland A."/>
            <person name="Lapidus A."/>
            <person name="Del Rio T.G."/>
            <person name="Dalin E."/>
            <person name="Tice H."/>
            <person name="Bruce D."/>
            <person name="Goodwin L."/>
            <person name="Pitluck S."/>
            <person name="Sims D."/>
            <person name="Brettin T."/>
            <person name="Detter J.C."/>
            <person name="Han C."/>
            <person name="Chang Y.J."/>
            <person name="Larimer F."/>
            <person name="Land M."/>
            <person name="Hauser L."/>
            <person name="Kyrpides N.C."/>
            <person name="Mikhailova N."/>
            <person name="Moser S."/>
            <person name="Jegier P."/>
            <person name="Close D."/>
            <person name="Debruyn J.M."/>
            <person name="Wang Y."/>
            <person name="Layton A.C."/>
            <person name="Allen M.S."/>
            <person name="Sayler G.S."/>
        </authorList>
    </citation>
    <scope>NUCLEOTIDE SEQUENCE [LARGE SCALE GENOMIC DNA]</scope>
    <source>
        <strain evidence="4 5">MZ1T</strain>
    </source>
</reference>
<gene>
    <name evidence="4" type="ordered locus">Tmz1t_3785</name>
</gene>
<accession>C4KCI4</accession>
<evidence type="ECO:0000256" key="3">
    <source>
        <dbReference type="SAM" id="Phobius"/>
    </source>
</evidence>
<evidence type="ECO:0000313" key="4">
    <source>
        <dbReference type="EMBL" id="ACR02375.1"/>
    </source>
</evidence>
<protein>
    <submittedName>
        <fullName evidence="4">Glycosyl transferase, WecB/TagA/CpsF family</fullName>
    </submittedName>
</protein>
<dbReference type="KEGG" id="tmz:Tmz1t_3785"/>
<dbReference type="STRING" id="85643.Tmz1t_3785"/>
<dbReference type="HOGENOM" id="CLU_063203_1_2_4"/>
<dbReference type="CDD" id="cd06533">
    <property type="entry name" value="Glyco_transf_WecG_TagA"/>
    <property type="match status" value="1"/>
</dbReference>
<dbReference type="Pfam" id="PF03808">
    <property type="entry name" value="Glyco_tran_WecG"/>
    <property type="match status" value="1"/>
</dbReference>
<dbReference type="OrthoDB" id="9808602at2"/>
<evidence type="ECO:0000256" key="2">
    <source>
        <dbReference type="ARBA" id="ARBA00022679"/>
    </source>
</evidence>
<dbReference type="RefSeq" id="WP_012586137.1">
    <property type="nucleotide sequence ID" value="NC_011662.2"/>
</dbReference>
<dbReference type="NCBIfam" id="TIGR00696">
    <property type="entry name" value="wecG_tagA_cpsF"/>
    <property type="match status" value="1"/>
</dbReference>
<keyword evidence="3" id="KW-1133">Transmembrane helix</keyword>
<evidence type="ECO:0000256" key="1">
    <source>
        <dbReference type="ARBA" id="ARBA00022676"/>
    </source>
</evidence>
<keyword evidence="5" id="KW-1185">Reference proteome</keyword>
<sequence>MKNIFQDLAENPNLTTLSLEETADFLLSTPAESPPVVREDLNAFKICLREVNEDVRRAIENAELINMDGMSMVFAYEILYGKKFPRVTGCDLFIFLLSKLEKNNKTAYFLGATQETLDALVKVVSLRYNKTIIAGARNGYFKRSEWEDIIDSVNRSGADFLFVGTPSPQKEEFLNFAKSKLMNGMVLMGVGGSFDVVAGKVQRAPFWMQRWSLEWLYRILQEPRRMWKRYLVTNTRFLLFLLVAKYLLLCRRRKAPRA</sequence>